<evidence type="ECO:0000256" key="2">
    <source>
        <dbReference type="ARBA" id="ARBA00004756"/>
    </source>
</evidence>
<evidence type="ECO:0000256" key="8">
    <source>
        <dbReference type="HAMAP-Rule" id="MF_00056"/>
    </source>
</evidence>
<dbReference type="PANTHER" id="PTHR21057">
    <property type="entry name" value="PHOSPHO-2-DEHYDRO-3-DEOXYHEPTONATE ALDOLASE"/>
    <property type="match status" value="1"/>
</dbReference>
<organism evidence="10 11">
    <name type="scientific">Pleomorphomonas diazotrophica</name>
    <dbReference type="NCBI Taxonomy" id="1166257"/>
    <lineage>
        <taxon>Bacteria</taxon>
        <taxon>Pseudomonadati</taxon>
        <taxon>Pseudomonadota</taxon>
        <taxon>Alphaproteobacteria</taxon>
        <taxon>Hyphomicrobiales</taxon>
        <taxon>Pleomorphomonadaceae</taxon>
        <taxon>Pleomorphomonas</taxon>
    </lineage>
</organism>
<evidence type="ECO:0000256" key="1">
    <source>
        <dbReference type="ARBA" id="ARBA00004496"/>
    </source>
</evidence>
<dbReference type="Pfam" id="PF00793">
    <property type="entry name" value="DAHP_synth_1"/>
    <property type="match status" value="1"/>
</dbReference>
<comment type="caution">
    <text evidence="10">The sequence shown here is derived from an EMBL/GenBank/DDBJ whole genome shotgun (WGS) entry which is preliminary data.</text>
</comment>
<dbReference type="InterPro" id="IPR013785">
    <property type="entry name" value="Aldolase_TIM"/>
</dbReference>
<dbReference type="Gene3D" id="3.20.20.70">
    <property type="entry name" value="Aldolase class I"/>
    <property type="match status" value="1"/>
</dbReference>
<evidence type="ECO:0000313" key="11">
    <source>
        <dbReference type="Proteomes" id="UP000233491"/>
    </source>
</evidence>
<dbReference type="GO" id="GO:0005737">
    <property type="term" value="C:cytoplasm"/>
    <property type="evidence" value="ECO:0007669"/>
    <property type="project" value="UniProtKB-SubCell"/>
</dbReference>
<dbReference type="GO" id="GO:0008676">
    <property type="term" value="F:3-deoxy-8-phosphooctulonate synthase activity"/>
    <property type="evidence" value="ECO:0007669"/>
    <property type="project" value="UniProtKB-UniRule"/>
</dbReference>
<dbReference type="NCBIfam" id="NF003543">
    <property type="entry name" value="PRK05198.1"/>
    <property type="match status" value="1"/>
</dbReference>
<dbReference type="UniPathway" id="UPA00357">
    <property type="reaction ID" value="UER00474"/>
</dbReference>
<sequence>MAVATPQKAVTVGSVTFDNNAPFVLIAGPCQIESREHALKIAAFLSETAKAAGVPFVFKASYDKANRTSLKGTRGVGIEAGLSILAEVRDRLGCPVLTDVHDIEQTRRAGEVVDILQIPAFLCRQTDLLLAAGETGKAVNIKKGQFLAPWDMQNVADKVASTGNDRVLLTDRGTSFGYGALITDFRGLPTMAETGYPVVFDATHSVQEPGGRGSSSGGKRVFAPALARAAVAVGCAAVFVEAHDDPDNAPSDGPNMLPLPWIAPLLSDLKALDAVAKGRTLTEAY</sequence>
<comment type="similarity">
    <text evidence="4 8">Belongs to the KdsA family.</text>
</comment>
<keyword evidence="8" id="KW-0448">Lipopolysaccharide biosynthesis</keyword>
<dbReference type="SUPFAM" id="SSF51569">
    <property type="entry name" value="Aldolase"/>
    <property type="match status" value="1"/>
</dbReference>
<evidence type="ECO:0000256" key="7">
    <source>
        <dbReference type="ARBA" id="ARBA00049112"/>
    </source>
</evidence>
<comment type="catalytic activity">
    <reaction evidence="7 8">
        <text>D-arabinose 5-phosphate + phosphoenolpyruvate + H2O = 3-deoxy-alpha-D-manno-2-octulosonate-8-phosphate + phosphate</text>
        <dbReference type="Rhea" id="RHEA:14053"/>
        <dbReference type="ChEBI" id="CHEBI:15377"/>
        <dbReference type="ChEBI" id="CHEBI:43474"/>
        <dbReference type="ChEBI" id="CHEBI:57693"/>
        <dbReference type="ChEBI" id="CHEBI:58702"/>
        <dbReference type="ChEBI" id="CHEBI:85985"/>
        <dbReference type="EC" id="2.5.1.55"/>
    </reaction>
</comment>
<dbReference type="EMBL" id="PJNW01000011">
    <property type="protein sequence ID" value="PKR88477.1"/>
    <property type="molecule type" value="Genomic_DNA"/>
</dbReference>
<evidence type="ECO:0000313" key="10">
    <source>
        <dbReference type="EMBL" id="PKR88477.1"/>
    </source>
</evidence>
<dbReference type="InterPro" id="IPR006269">
    <property type="entry name" value="KDO8P_synthase"/>
</dbReference>
<evidence type="ECO:0000256" key="6">
    <source>
        <dbReference type="ARBA" id="ARBA00022679"/>
    </source>
</evidence>
<comment type="pathway">
    <text evidence="2">Bacterial outer membrane biogenesis; lipopolysaccharide biosynthesis.</text>
</comment>
<dbReference type="AlphaFoldDB" id="A0A1I4SRB1"/>
<dbReference type="InterPro" id="IPR006218">
    <property type="entry name" value="DAHP1/KDSA"/>
</dbReference>
<keyword evidence="11" id="KW-1185">Reference proteome</keyword>
<evidence type="ECO:0000256" key="3">
    <source>
        <dbReference type="ARBA" id="ARBA00004845"/>
    </source>
</evidence>
<dbReference type="Proteomes" id="UP000233491">
    <property type="component" value="Unassembled WGS sequence"/>
</dbReference>
<dbReference type="OrthoDB" id="9776934at2"/>
<dbReference type="EC" id="2.5.1.55" evidence="8"/>
<dbReference type="GO" id="GO:0019294">
    <property type="term" value="P:keto-3-deoxy-D-manno-octulosonic acid biosynthetic process"/>
    <property type="evidence" value="ECO:0007669"/>
    <property type="project" value="UniProtKB-UniRule"/>
</dbReference>
<evidence type="ECO:0000256" key="4">
    <source>
        <dbReference type="ARBA" id="ARBA00010499"/>
    </source>
</evidence>
<reference evidence="10 11" key="1">
    <citation type="submission" date="2017-12" db="EMBL/GenBank/DDBJ databases">
        <title>Anaerobic carbon monoxide metabolism by Pleomorphomonas carboxyditropha sp. nov., a new mesophilic hydrogenogenic carboxidotroph.</title>
        <authorList>
            <person name="Esquivel-Elizondo S."/>
            <person name="Krajmalnik-Brown R."/>
        </authorList>
    </citation>
    <scope>NUCLEOTIDE SEQUENCE [LARGE SCALE GENOMIC DNA]</scope>
    <source>
        <strain evidence="10 11">R5-392</strain>
    </source>
</reference>
<comment type="subcellular location">
    <subcellularLocation>
        <location evidence="1 8">Cytoplasm</location>
    </subcellularLocation>
</comment>
<keyword evidence="6 8" id="KW-0808">Transferase</keyword>
<dbReference type="HAMAP" id="MF_00056">
    <property type="entry name" value="KDO8P_synth"/>
    <property type="match status" value="1"/>
</dbReference>
<evidence type="ECO:0000259" key="9">
    <source>
        <dbReference type="Pfam" id="PF00793"/>
    </source>
</evidence>
<keyword evidence="5 8" id="KW-0963">Cytoplasm</keyword>
<evidence type="ECO:0000256" key="5">
    <source>
        <dbReference type="ARBA" id="ARBA00022490"/>
    </source>
</evidence>
<dbReference type="UniPathway" id="UPA00030"/>
<comment type="pathway">
    <text evidence="3 8">Carbohydrate biosynthesis; 3-deoxy-D-manno-octulosonate biosynthesis; 3-deoxy-D-manno-octulosonate from D-ribulose 5-phosphate: step 2/3.</text>
</comment>
<dbReference type="NCBIfam" id="TIGR01362">
    <property type="entry name" value="KDO8P_synth"/>
    <property type="match status" value="1"/>
</dbReference>
<protein>
    <recommendedName>
        <fullName evidence="8">2-dehydro-3-deoxyphosphooctonate aldolase</fullName>
        <ecNumber evidence="8">2.5.1.55</ecNumber>
    </recommendedName>
    <alternativeName>
        <fullName evidence="8">3-deoxy-D-manno-octulosonic acid 8-phosphate synthase</fullName>
    </alternativeName>
    <alternativeName>
        <fullName evidence="8">KDO-8-phosphate synthase</fullName>
        <shortName evidence="8">KDO 8-P synthase</shortName>
        <shortName evidence="8">KDOPS</shortName>
    </alternativeName>
    <alternativeName>
        <fullName evidence="8">Phospho-2-dehydro-3-deoxyoctonate aldolase</fullName>
    </alternativeName>
</protein>
<feature type="domain" description="DAHP synthetase I/KDSA" evidence="9">
    <location>
        <begin position="15"/>
        <end position="259"/>
    </location>
</feature>
<dbReference type="RefSeq" id="WP_101289931.1">
    <property type="nucleotide sequence ID" value="NZ_FOUQ01000004.1"/>
</dbReference>
<gene>
    <name evidence="8" type="primary">kdsA</name>
    <name evidence="10" type="ORF">CXZ10_13805</name>
</gene>
<name>A0A1I4SRB1_9HYPH</name>
<accession>A0A1I4SRB1</accession>
<proteinExistence type="inferred from homology"/>